<evidence type="ECO:0000259" key="4">
    <source>
        <dbReference type="Pfam" id="PF07859"/>
    </source>
</evidence>
<dbReference type="PANTHER" id="PTHR48081">
    <property type="entry name" value="AB HYDROLASE SUPERFAMILY PROTEIN C4A8.06C"/>
    <property type="match status" value="1"/>
</dbReference>
<evidence type="ECO:0000256" key="2">
    <source>
        <dbReference type="ARBA" id="ARBA00022801"/>
    </source>
</evidence>
<accession>A0A9N9N786</accession>
<dbReference type="GO" id="GO:0016787">
    <property type="term" value="F:hydrolase activity"/>
    <property type="evidence" value="ECO:0007669"/>
    <property type="project" value="UniProtKB-KW"/>
</dbReference>
<evidence type="ECO:0000256" key="3">
    <source>
        <dbReference type="PROSITE-ProRule" id="PRU10038"/>
    </source>
</evidence>
<dbReference type="PROSITE" id="PS01174">
    <property type="entry name" value="LIPASE_GDXG_SER"/>
    <property type="match status" value="1"/>
</dbReference>
<dbReference type="Gene3D" id="3.40.50.1820">
    <property type="entry name" value="alpha/beta hydrolase"/>
    <property type="match status" value="1"/>
</dbReference>
<comment type="similarity">
    <text evidence="1">Belongs to the 'GDXG' lipolytic enzyme family.</text>
</comment>
<dbReference type="InterPro" id="IPR029058">
    <property type="entry name" value="AB_hydrolase_fold"/>
</dbReference>
<feature type="domain" description="Alpha/beta hydrolase fold-3" evidence="4">
    <location>
        <begin position="135"/>
        <end position="271"/>
    </location>
</feature>
<organism evidence="5 6">
    <name type="scientific">Funneliformis mosseae</name>
    <name type="common">Endomycorrhizal fungus</name>
    <name type="synonym">Glomus mosseae</name>
    <dbReference type="NCBI Taxonomy" id="27381"/>
    <lineage>
        <taxon>Eukaryota</taxon>
        <taxon>Fungi</taxon>
        <taxon>Fungi incertae sedis</taxon>
        <taxon>Mucoromycota</taxon>
        <taxon>Glomeromycotina</taxon>
        <taxon>Glomeromycetes</taxon>
        <taxon>Glomerales</taxon>
        <taxon>Glomeraceae</taxon>
        <taxon>Funneliformis</taxon>
    </lineage>
</organism>
<sequence>MNDFFNLAVKKAPMLISTTINHYRKGPPQPSWDLKFHLVFALIKSNIGDFNNLTIEQAQQDSKRHAPLLPDTITNESKVDNKYRHESQIHLERILKPYEHVLDTEWKDLKDDGITAEWVQIRDDGWEKREVRKTILYLHGGAYYLCSKESHRKSTSALAKGSNARVFAIDYRLAPQNQFPAALQDALAAYLYLLNPPKDSGFEPLNPKNIIFAGDSAGGGLCMALGLAVRDAGLPSCAGIVGWSPLLDLTHSMPSTISDKCEETDFVSITSFRHVTSQ</sequence>
<dbReference type="AlphaFoldDB" id="A0A9N9N786"/>
<dbReference type="EMBL" id="CAJVPP010009830">
    <property type="protein sequence ID" value="CAG8707232.1"/>
    <property type="molecule type" value="Genomic_DNA"/>
</dbReference>
<evidence type="ECO:0000313" key="6">
    <source>
        <dbReference type="Proteomes" id="UP000789375"/>
    </source>
</evidence>
<dbReference type="InterPro" id="IPR050300">
    <property type="entry name" value="GDXG_lipolytic_enzyme"/>
</dbReference>
<dbReference type="SUPFAM" id="SSF53474">
    <property type="entry name" value="alpha/beta-Hydrolases"/>
    <property type="match status" value="1"/>
</dbReference>
<dbReference type="PROSITE" id="PS01173">
    <property type="entry name" value="LIPASE_GDXG_HIS"/>
    <property type="match status" value="1"/>
</dbReference>
<keyword evidence="2" id="KW-0378">Hydrolase</keyword>
<proteinExistence type="inferred from homology"/>
<evidence type="ECO:0000313" key="5">
    <source>
        <dbReference type="EMBL" id="CAG8707232.1"/>
    </source>
</evidence>
<keyword evidence="6" id="KW-1185">Reference proteome</keyword>
<dbReference type="InterPro" id="IPR002168">
    <property type="entry name" value="Lipase_GDXG_HIS_AS"/>
</dbReference>
<feature type="non-terminal residue" evidence="5">
    <location>
        <position position="278"/>
    </location>
</feature>
<dbReference type="PANTHER" id="PTHR48081:SF8">
    <property type="entry name" value="ALPHA_BETA HYDROLASE FOLD-3 DOMAIN-CONTAINING PROTEIN-RELATED"/>
    <property type="match status" value="1"/>
</dbReference>
<dbReference type="Pfam" id="PF07859">
    <property type="entry name" value="Abhydrolase_3"/>
    <property type="match status" value="1"/>
</dbReference>
<dbReference type="Proteomes" id="UP000789375">
    <property type="component" value="Unassembled WGS sequence"/>
</dbReference>
<feature type="active site" evidence="3">
    <location>
        <position position="216"/>
    </location>
</feature>
<comment type="caution">
    <text evidence="5">The sequence shown here is derived from an EMBL/GenBank/DDBJ whole genome shotgun (WGS) entry which is preliminary data.</text>
</comment>
<dbReference type="InterPro" id="IPR013094">
    <property type="entry name" value="AB_hydrolase_3"/>
</dbReference>
<name>A0A9N9N786_FUNMO</name>
<evidence type="ECO:0000256" key="1">
    <source>
        <dbReference type="ARBA" id="ARBA00010515"/>
    </source>
</evidence>
<gene>
    <name evidence="5" type="ORF">FMOSSE_LOCUS14094</name>
</gene>
<protein>
    <submittedName>
        <fullName evidence="5">12216_t:CDS:1</fullName>
    </submittedName>
</protein>
<reference evidence="5" key="1">
    <citation type="submission" date="2021-06" db="EMBL/GenBank/DDBJ databases">
        <authorList>
            <person name="Kallberg Y."/>
            <person name="Tangrot J."/>
            <person name="Rosling A."/>
        </authorList>
    </citation>
    <scope>NUCLEOTIDE SEQUENCE</scope>
    <source>
        <strain evidence="5">87-6 pot B 2015</strain>
    </source>
</reference>
<dbReference type="InterPro" id="IPR033140">
    <property type="entry name" value="Lipase_GDXG_put_SER_AS"/>
</dbReference>